<dbReference type="PROSITE" id="PS50089">
    <property type="entry name" value="ZF_RING_2"/>
    <property type="match status" value="1"/>
</dbReference>
<dbReference type="Gene3D" id="1.10.8.10">
    <property type="entry name" value="DNA helicase RuvA subunit, C-terminal domain"/>
    <property type="match status" value="1"/>
</dbReference>
<dbReference type="Gene3D" id="1.10.533.10">
    <property type="entry name" value="Death Domain, Fas"/>
    <property type="match status" value="1"/>
</dbReference>
<keyword evidence="1 3" id="KW-0863">Zinc-finger</keyword>
<organism evidence="7 8">
    <name type="scientific">Magallana gigas</name>
    <name type="common">Pacific oyster</name>
    <name type="synonym">Crassostrea gigas</name>
    <dbReference type="NCBI Taxonomy" id="29159"/>
    <lineage>
        <taxon>Eukaryota</taxon>
        <taxon>Metazoa</taxon>
        <taxon>Spiralia</taxon>
        <taxon>Lophotrochozoa</taxon>
        <taxon>Mollusca</taxon>
        <taxon>Bivalvia</taxon>
        <taxon>Autobranchia</taxon>
        <taxon>Pteriomorphia</taxon>
        <taxon>Ostreida</taxon>
        <taxon>Ostreoidea</taxon>
        <taxon>Ostreidae</taxon>
        <taxon>Magallana</taxon>
    </lineage>
</organism>
<evidence type="ECO:0000256" key="2">
    <source>
        <dbReference type="ARBA" id="ARBA00022833"/>
    </source>
</evidence>
<evidence type="ECO:0000313" key="8">
    <source>
        <dbReference type="Proteomes" id="UP000005408"/>
    </source>
</evidence>
<dbReference type="InterPro" id="IPR001841">
    <property type="entry name" value="Znf_RING"/>
</dbReference>
<sequence>MPSGNRIFNSKKMTADLSHFSSVLPSLMEAIAIASSLAVIFIDWNHKFLERSQLTFIQSFLPHWRCQNTRQGSYICLVTVALAIIYDNSMKNFAVNIQNCLTVGASLVVVLSVWLQSRTKSQNTSDKSVGGSPVTLRDQGISASTCCGARVPQFLLSLPASTVPQSEVNIEEEMKEPYVLAFRSHFDLEEVSKEKLATAIKYLNTLRGGIEAHRDSDKLMNAVDHIDSMSSRLDDSGFPQEYSYEELHHIVVEENKYPFEDFERVVGKCLESSGFLPSPEEFAEIHHDMKGIVQLEREVAETSQALERTQRVVEETTQVVVESEQKVMSLRQRLQQNQQTIQQKDQTIQQKDQTIQQKDRIIQQERQLLHQERQRVRELELNPEGVLQRRLQELEEEICRLSAQSKRALCKICHEEEVQVSFYPCKHIISCEGCVDSLPEKICPMCRKPIQDTIKMYFA</sequence>
<evidence type="ECO:0000256" key="4">
    <source>
        <dbReference type="SAM" id="Coils"/>
    </source>
</evidence>
<feature type="transmembrane region" description="Helical" evidence="5">
    <location>
        <begin position="93"/>
        <end position="115"/>
    </location>
</feature>
<dbReference type="Proteomes" id="UP000005408">
    <property type="component" value="Unassembled WGS sequence"/>
</dbReference>
<feature type="coiled-coil region" evidence="4">
    <location>
        <begin position="292"/>
        <end position="382"/>
    </location>
</feature>
<evidence type="ECO:0000256" key="1">
    <source>
        <dbReference type="ARBA" id="ARBA00022771"/>
    </source>
</evidence>
<dbReference type="Gene3D" id="1.10.1170.10">
    <property type="entry name" value="Inhibitor Of Apoptosis Protein (2mihbC-IAP-1), Chain A"/>
    <property type="match status" value="1"/>
</dbReference>
<dbReference type="AlphaFoldDB" id="A0A8W8KXA0"/>
<dbReference type="SUPFAM" id="SSF57850">
    <property type="entry name" value="RING/U-box"/>
    <property type="match status" value="1"/>
</dbReference>
<keyword evidence="5" id="KW-0472">Membrane</keyword>
<dbReference type="Pfam" id="PF13920">
    <property type="entry name" value="zf-C3HC4_3"/>
    <property type="match status" value="1"/>
</dbReference>
<reference evidence="7" key="1">
    <citation type="submission" date="2022-08" db="UniProtKB">
        <authorList>
            <consortium name="EnsemblMetazoa"/>
        </authorList>
    </citation>
    <scope>IDENTIFICATION</scope>
    <source>
        <strain evidence="7">05x7-T-G4-1.051#20</strain>
    </source>
</reference>
<evidence type="ECO:0000256" key="5">
    <source>
        <dbReference type="SAM" id="Phobius"/>
    </source>
</evidence>
<keyword evidence="5" id="KW-0812">Transmembrane</keyword>
<evidence type="ECO:0000313" key="7">
    <source>
        <dbReference type="EnsemblMetazoa" id="G25417.1:cds"/>
    </source>
</evidence>
<feature type="transmembrane region" description="Helical" evidence="5">
    <location>
        <begin position="20"/>
        <end position="42"/>
    </location>
</feature>
<accession>A0A8W8KXA0</accession>
<dbReference type="InterPro" id="IPR050784">
    <property type="entry name" value="IAP"/>
</dbReference>
<keyword evidence="5" id="KW-1133">Transmembrane helix</keyword>
<evidence type="ECO:0000259" key="6">
    <source>
        <dbReference type="PROSITE" id="PS50089"/>
    </source>
</evidence>
<dbReference type="EnsemblMetazoa" id="G25417.1">
    <property type="protein sequence ID" value="G25417.1:cds"/>
    <property type="gene ID" value="G25417"/>
</dbReference>
<keyword evidence="8" id="KW-1185">Reference proteome</keyword>
<name>A0A8W8KXA0_MAGGI</name>
<dbReference type="GO" id="GO:0008270">
    <property type="term" value="F:zinc ion binding"/>
    <property type="evidence" value="ECO:0007669"/>
    <property type="project" value="UniProtKB-KW"/>
</dbReference>
<keyword evidence="2" id="KW-0862">Zinc</keyword>
<feature type="transmembrane region" description="Helical" evidence="5">
    <location>
        <begin position="71"/>
        <end position="86"/>
    </location>
</feature>
<proteinExistence type="predicted"/>
<dbReference type="PANTHER" id="PTHR10044">
    <property type="entry name" value="INHIBITOR OF APOPTOSIS"/>
    <property type="match status" value="1"/>
</dbReference>
<keyword evidence="4" id="KW-0175">Coiled coil</keyword>
<dbReference type="InterPro" id="IPR011029">
    <property type="entry name" value="DEATH-like_dom_sf"/>
</dbReference>
<feature type="domain" description="RING-type" evidence="6">
    <location>
        <begin position="410"/>
        <end position="447"/>
    </location>
</feature>
<protein>
    <recommendedName>
        <fullName evidence="6">RING-type domain-containing protein</fullName>
    </recommendedName>
</protein>
<keyword evidence="1 3" id="KW-0479">Metal-binding</keyword>
<evidence type="ECO:0000256" key="3">
    <source>
        <dbReference type="PROSITE-ProRule" id="PRU00175"/>
    </source>
</evidence>